<reference evidence="5" key="1">
    <citation type="submission" date="2024-10" db="EMBL/GenBank/DDBJ databases">
        <authorList>
            <person name="Ryan C."/>
        </authorList>
    </citation>
    <scope>NUCLEOTIDE SEQUENCE [LARGE SCALE GENOMIC DNA]</scope>
</reference>
<dbReference type="SMART" id="SM00232">
    <property type="entry name" value="JAB_MPN"/>
    <property type="match status" value="1"/>
</dbReference>
<proteinExistence type="inferred from homology"/>
<dbReference type="PANTHER" id="PTHR10540">
    <property type="entry name" value="EUKARYOTIC TRANSLATION INITIATION FACTOR 3 SUBUNIT F-RELATED"/>
    <property type="match status" value="1"/>
</dbReference>
<dbReference type="Gene3D" id="3.40.140.10">
    <property type="entry name" value="Cytidine Deaminase, domain 2"/>
    <property type="match status" value="1"/>
</dbReference>
<organism evidence="5 6">
    <name type="scientific">Urochloa decumbens</name>
    <dbReference type="NCBI Taxonomy" id="240449"/>
    <lineage>
        <taxon>Eukaryota</taxon>
        <taxon>Viridiplantae</taxon>
        <taxon>Streptophyta</taxon>
        <taxon>Embryophyta</taxon>
        <taxon>Tracheophyta</taxon>
        <taxon>Spermatophyta</taxon>
        <taxon>Magnoliopsida</taxon>
        <taxon>Liliopsida</taxon>
        <taxon>Poales</taxon>
        <taxon>Poaceae</taxon>
        <taxon>PACMAD clade</taxon>
        <taxon>Panicoideae</taxon>
        <taxon>Panicodae</taxon>
        <taxon>Paniceae</taxon>
        <taxon>Melinidinae</taxon>
        <taxon>Urochloa</taxon>
    </lineage>
</organism>
<evidence type="ECO:0000256" key="2">
    <source>
        <dbReference type="SAM" id="MobiDB-lite"/>
    </source>
</evidence>
<dbReference type="InterPro" id="IPR000555">
    <property type="entry name" value="JAMM/MPN+_dom"/>
</dbReference>
<evidence type="ECO:0000256" key="1">
    <source>
        <dbReference type="ARBA" id="ARBA00010893"/>
    </source>
</evidence>
<keyword evidence="3" id="KW-0472">Membrane</keyword>
<evidence type="ECO:0000313" key="5">
    <source>
        <dbReference type="EMBL" id="CAL5017010.1"/>
    </source>
</evidence>
<keyword evidence="3" id="KW-1133">Transmembrane helix</keyword>
<evidence type="ECO:0000313" key="6">
    <source>
        <dbReference type="Proteomes" id="UP001497457"/>
    </source>
</evidence>
<feature type="domain" description="JAB1/MPN/MOV34 metalloenzyme" evidence="4">
    <location>
        <begin position="33"/>
        <end position="179"/>
    </location>
</feature>
<gene>
    <name evidence="5" type="ORF">URODEC1_LOCUS73550</name>
</gene>
<accession>A0ABC9CB17</accession>
<evidence type="ECO:0000259" key="4">
    <source>
        <dbReference type="SMART" id="SM00232"/>
    </source>
</evidence>
<sequence>MPPPPVPLPAAGSSHAVPSVESIPPSTSDLSLTFRIHPAVVGNIVAHYTRVNDQDADCGDNSSSGATAAQPQRIFGCVIGLQHRKKVEIYNSFELVVDPASGALDRALFEKKKKRYKNLFPNLNVKGWYSTGSHVQGTDMGIHMKLLDVDDSPVFLLLSPTINPSQMDLPITIYESDRRFINERPRLIFVRPKHTIEFVKKAMSTEAQSPNHLHVEETASTIIATMPPEEGEDANCKRCTFRRMLFETPSGFAMFGIDDKVFRHPEDIWACFTNLCDAKDVIFKIGSIKFENKSIVWNVNAGPGEDLGNFILQFCNRKGLIVQDLQLQQVIETKLRIECWFNEQIVPELTWGLNFVLHEFVSEEKEQYHLPLSKELEKKIKTYGFNVSERMINRDFIKMVGRLKYLEDTSDDLFKFLHYKFDHCFSGVGMSKTEYVTGISNLLKEPSGVMQYEMAVKQDIFRAIDSFWAAYTQIHNVRSCLRSMEAAAHLQKNGVMGFVKRLPWPAAFTFGCLIAMGVVQRKR</sequence>
<evidence type="ECO:0000256" key="3">
    <source>
        <dbReference type="SAM" id="Phobius"/>
    </source>
</evidence>
<dbReference type="AlphaFoldDB" id="A0ABC9CB17"/>
<dbReference type="Pfam" id="PF01398">
    <property type="entry name" value="JAB"/>
    <property type="match status" value="1"/>
</dbReference>
<dbReference type="EMBL" id="OZ075139">
    <property type="protein sequence ID" value="CAL5017010.1"/>
    <property type="molecule type" value="Genomic_DNA"/>
</dbReference>
<protein>
    <recommendedName>
        <fullName evidence="4">JAB1/MPN/MOV34 metalloenzyme domain-containing protein</fullName>
    </recommendedName>
</protein>
<dbReference type="Proteomes" id="UP001497457">
    <property type="component" value="Chromosome 29rd"/>
</dbReference>
<comment type="similarity">
    <text evidence="1">Belongs to the peptidase M67A family. CSN6 subfamily.</text>
</comment>
<name>A0ABC9CB17_9POAL</name>
<feature type="transmembrane region" description="Helical" evidence="3">
    <location>
        <begin position="502"/>
        <end position="519"/>
    </location>
</feature>
<dbReference type="PANTHER" id="PTHR10540:SF8">
    <property type="entry name" value="COP9 SIGNALOSOME COMPLEX SUBUNIT 6"/>
    <property type="match status" value="1"/>
</dbReference>
<feature type="region of interest" description="Disordered" evidence="2">
    <location>
        <begin position="1"/>
        <end position="22"/>
    </location>
</feature>
<keyword evidence="3" id="KW-0812">Transmembrane</keyword>
<keyword evidence="6" id="KW-1185">Reference proteome</keyword>